<evidence type="ECO:0000313" key="4">
    <source>
        <dbReference type="WBParaSite" id="SVE_0878500.1"/>
    </source>
</evidence>
<accession>A0A0K0FIR4</accession>
<keyword evidence="2" id="KW-0732">Signal</keyword>
<sequence>MKYYFLTIFLTIVIFGTNFIKSSSSQNTKDENIVYIEKRFAENIKRRVARAPTSVKVVPINDYELDNNFKRDQRDITKFSNKRFKREDSSNSDIFEVVTSKGDENTSKNEEDRDSGENILDYVYKKY</sequence>
<dbReference type="AlphaFoldDB" id="A0A0K0FIR4"/>
<dbReference type="WBParaSite" id="SVE_0878500.1">
    <property type="protein sequence ID" value="SVE_0878500.1"/>
    <property type="gene ID" value="SVE_0878500"/>
</dbReference>
<feature type="signal peptide" evidence="2">
    <location>
        <begin position="1"/>
        <end position="25"/>
    </location>
</feature>
<evidence type="ECO:0000256" key="1">
    <source>
        <dbReference type="SAM" id="MobiDB-lite"/>
    </source>
</evidence>
<organism evidence="3 4">
    <name type="scientific">Strongyloides venezuelensis</name>
    <name type="common">Threadworm</name>
    <dbReference type="NCBI Taxonomy" id="75913"/>
    <lineage>
        <taxon>Eukaryota</taxon>
        <taxon>Metazoa</taxon>
        <taxon>Ecdysozoa</taxon>
        <taxon>Nematoda</taxon>
        <taxon>Chromadorea</taxon>
        <taxon>Rhabditida</taxon>
        <taxon>Tylenchina</taxon>
        <taxon>Panagrolaimomorpha</taxon>
        <taxon>Strongyloidoidea</taxon>
        <taxon>Strongyloididae</taxon>
        <taxon>Strongyloides</taxon>
    </lineage>
</organism>
<keyword evidence="3" id="KW-1185">Reference proteome</keyword>
<protein>
    <submittedName>
        <fullName evidence="4">Fam-c protein</fullName>
    </submittedName>
</protein>
<proteinExistence type="predicted"/>
<name>A0A0K0FIR4_STRVS</name>
<reference evidence="3" key="1">
    <citation type="submission" date="2014-07" db="EMBL/GenBank/DDBJ databases">
        <authorList>
            <person name="Martin A.A"/>
            <person name="De Silva N."/>
        </authorList>
    </citation>
    <scope>NUCLEOTIDE SEQUENCE</scope>
</reference>
<evidence type="ECO:0000313" key="3">
    <source>
        <dbReference type="Proteomes" id="UP000035680"/>
    </source>
</evidence>
<dbReference type="Proteomes" id="UP000035680">
    <property type="component" value="Unassembled WGS sequence"/>
</dbReference>
<evidence type="ECO:0000256" key="2">
    <source>
        <dbReference type="SAM" id="SignalP"/>
    </source>
</evidence>
<feature type="chain" id="PRO_5005329720" evidence="2">
    <location>
        <begin position="26"/>
        <end position="127"/>
    </location>
</feature>
<reference evidence="4" key="2">
    <citation type="submission" date="2015-08" db="UniProtKB">
        <authorList>
            <consortium name="WormBaseParasite"/>
        </authorList>
    </citation>
    <scope>IDENTIFICATION</scope>
</reference>
<feature type="compositionally biased region" description="Basic and acidic residues" evidence="1">
    <location>
        <begin position="101"/>
        <end position="111"/>
    </location>
</feature>
<feature type="region of interest" description="Disordered" evidence="1">
    <location>
        <begin position="95"/>
        <end position="115"/>
    </location>
</feature>